<comment type="catalytic activity">
    <reaction evidence="12 13">
        <text>(4R,5S)-dethiobiotin + (sulfur carrier)-SH + 2 reduced [2Fe-2S]-[ferredoxin] + 2 S-adenosyl-L-methionine = (sulfur carrier)-H + biotin + 2 5'-deoxyadenosine + 2 L-methionine + 2 oxidized [2Fe-2S]-[ferredoxin]</text>
        <dbReference type="Rhea" id="RHEA:22060"/>
        <dbReference type="Rhea" id="RHEA-COMP:10000"/>
        <dbReference type="Rhea" id="RHEA-COMP:10001"/>
        <dbReference type="Rhea" id="RHEA-COMP:14737"/>
        <dbReference type="Rhea" id="RHEA-COMP:14739"/>
        <dbReference type="ChEBI" id="CHEBI:17319"/>
        <dbReference type="ChEBI" id="CHEBI:29917"/>
        <dbReference type="ChEBI" id="CHEBI:33737"/>
        <dbReference type="ChEBI" id="CHEBI:33738"/>
        <dbReference type="ChEBI" id="CHEBI:57586"/>
        <dbReference type="ChEBI" id="CHEBI:57844"/>
        <dbReference type="ChEBI" id="CHEBI:59789"/>
        <dbReference type="ChEBI" id="CHEBI:64428"/>
        <dbReference type="ChEBI" id="CHEBI:149473"/>
        <dbReference type="EC" id="2.8.1.6"/>
    </reaction>
</comment>
<dbReference type="GO" id="GO:0004076">
    <property type="term" value="F:biotin synthase activity"/>
    <property type="evidence" value="ECO:0007669"/>
    <property type="project" value="UniProtKB-EC"/>
</dbReference>
<evidence type="ECO:0000256" key="5">
    <source>
        <dbReference type="ARBA" id="ARBA00022679"/>
    </source>
</evidence>
<comment type="cofactor">
    <cofactor evidence="13">
        <name>[2Fe-2S] cluster</name>
        <dbReference type="ChEBI" id="CHEBI:190135"/>
    </cofactor>
    <text evidence="13">Binds 1 [2Fe-2S] cluster. The cluster is coordinated with 3 cysteines and 1 arginine.</text>
</comment>
<dbReference type="EMBL" id="JAVRHS010000002">
    <property type="protein sequence ID" value="MDT0575216.1"/>
    <property type="molecule type" value="Genomic_DNA"/>
</dbReference>
<evidence type="ECO:0000256" key="2">
    <source>
        <dbReference type="ARBA" id="ARBA00010765"/>
    </source>
</evidence>
<evidence type="ECO:0000256" key="4">
    <source>
        <dbReference type="ARBA" id="ARBA00022485"/>
    </source>
</evidence>
<comment type="pathway">
    <text evidence="1 13">Cofactor biosynthesis; biotin biosynthesis; biotin from 7,8-diaminononanoate: step 2/2.</text>
</comment>
<keyword evidence="7 13" id="KW-0001">2Fe-2S</keyword>
<dbReference type="SUPFAM" id="SSF102114">
    <property type="entry name" value="Radical SAM enzymes"/>
    <property type="match status" value="1"/>
</dbReference>
<dbReference type="InterPro" id="IPR007197">
    <property type="entry name" value="rSAM"/>
</dbReference>
<feature type="binding site" evidence="13">
    <location>
        <position position="190"/>
    </location>
    <ligand>
        <name>[2Fe-2S] cluster</name>
        <dbReference type="ChEBI" id="CHEBI:190135"/>
    </ligand>
</feature>
<feature type="domain" description="Radical SAM core" evidence="14">
    <location>
        <begin position="40"/>
        <end position="264"/>
    </location>
</feature>
<evidence type="ECO:0000256" key="8">
    <source>
        <dbReference type="ARBA" id="ARBA00022723"/>
    </source>
</evidence>
<organism evidence="15 16">
    <name type="scientific">Croceicoccus esteveae</name>
    <dbReference type="NCBI Taxonomy" id="3075597"/>
    <lineage>
        <taxon>Bacteria</taxon>
        <taxon>Pseudomonadati</taxon>
        <taxon>Pseudomonadota</taxon>
        <taxon>Alphaproteobacteria</taxon>
        <taxon>Sphingomonadales</taxon>
        <taxon>Erythrobacteraceae</taxon>
        <taxon>Croceicoccus</taxon>
    </lineage>
</organism>
<feature type="binding site" evidence="13">
    <location>
        <position position="130"/>
    </location>
    <ligand>
        <name>[2Fe-2S] cluster</name>
        <dbReference type="ChEBI" id="CHEBI:190135"/>
    </ligand>
</feature>
<dbReference type="Pfam" id="PF06968">
    <property type="entry name" value="BATS"/>
    <property type="match status" value="1"/>
</dbReference>
<dbReference type="PIRSF" id="PIRSF001619">
    <property type="entry name" value="Biotin_synth"/>
    <property type="match status" value="1"/>
</dbReference>
<dbReference type="SFLD" id="SFLDG01278">
    <property type="entry name" value="biotin_synthase_like"/>
    <property type="match status" value="1"/>
</dbReference>
<dbReference type="Proteomes" id="UP001259803">
    <property type="component" value="Unassembled WGS sequence"/>
</dbReference>
<gene>
    <name evidence="13 15" type="primary">bioB</name>
    <name evidence="15" type="ORF">RM533_03335</name>
</gene>
<feature type="binding site" evidence="13">
    <location>
        <position position="99"/>
    </location>
    <ligand>
        <name>[2Fe-2S] cluster</name>
        <dbReference type="ChEBI" id="CHEBI:190135"/>
    </ligand>
</feature>
<dbReference type="PANTHER" id="PTHR22976">
    <property type="entry name" value="BIOTIN SYNTHASE"/>
    <property type="match status" value="1"/>
</dbReference>
<comment type="similarity">
    <text evidence="2 13">Belongs to the radical SAM superfamily. Biotin synthase family.</text>
</comment>
<evidence type="ECO:0000256" key="1">
    <source>
        <dbReference type="ARBA" id="ARBA00004942"/>
    </source>
</evidence>
<comment type="function">
    <text evidence="13">Catalyzes the conversion of dethiobiotin (DTB) to biotin by the insertion of a sulfur atom into dethiobiotin via a radical-based mechanism.</text>
</comment>
<name>A0ABU2ZF45_9SPHN</name>
<dbReference type="InterPro" id="IPR006638">
    <property type="entry name" value="Elp3/MiaA/NifB-like_rSAM"/>
</dbReference>
<dbReference type="InterPro" id="IPR013785">
    <property type="entry name" value="Aldolase_TIM"/>
</dbReference>
<dbReference type="EC" id="2.8.1.6" evidence="3 13"/>
<dbReference type="NCBIfam" id="TIGR00433">
    <property type="entry name" value="bioB"/>
    <property type="match status" value="1"/>
</dbReference>
<keyword evidence="5 13" id="KW-0808">Transferase</keyword>
<evidence type="ECO:0000256" key="12">
    <source>
        <dbReference type="ARBA" id="ARBA00051157"/>
    </source>
</evidence>
<dbReference type="Gene3D" id="3.20.20.70">
    <property type="entry name" value="Aldolase class I"/>
    <property type="match status" value="1"/>
</dbReference>
<evidence type="ECO:0000256" key="7">
    <source>
        <dbReference type="ARBA" id="ARBA00022714"/>
    </source>
</evidence>
<comment type="caution">
    <text evidence="15">The sequence shown here is derived from an EMBL/GenBank/DDBJ whole genome shotgun (WGS) entry which is preliminary data.</text>
</comment>
<keyword evidence="6 13" id="KW-0949">S-adenosyl-L-methionine</keyword>
<dbReference type="InterPro" id="IPR002684">
    <property type="entry name" value="Biotin_synth/BioAB"/>
</dbReference>
<comment type="subunit">
    <text evidence="13">Homodimer.</text>
</comment>
<feature type="binding site" evidence="13">
    <location>
        <position position="62"/>
    </location>
    <ligand>
        <name>[4Fe-4S] cluster</name>
        <dbReference type="ChEBI" id="CHEBI:49883"/>
        <note>4Fe-4S-S-AdoMet</note>
    </ligand>
</feature>
<dbReference type="SFLD" id="SFLDF00272">
    <property type="entry name" value="biotin_synthase"/>
    <property type="match status" value="1"/>
</dbReference>
<dbReference type="CDD" id="cd01335">
    <property type="entry name" value="Radical_SAM"/>
    <property type="match status" value="1"/>
</dbReference>
<keyword evidence="11 13" id="KW-0411">Iron-sulfur</keyword>
<dbReference type="Pfam" id="PF04055">
    <property type="entry name" value="Radical_SAM"/>
    <property type="match status" value="1"/>
</dbReference>
<keyword evidence="4 13" id="KW-0004">4Fe-4S</keyword>
<proteinExistence type="inferred from homology"/>
<dbReference type="PANTHER" id="PTHR22976:SF2">
    <property type="entry name" value="BIOTIN SYNTHASE, MITOCHONDRIAL"/>
    <property type="match status" value="1"/>
</dbReference>
<evidence type="ECO:0000259" key="14">
    <source>
        <dbReference type="PROSITE" id="PS51918"/>
    </source>
</evidence>
<evidence type="ECO:0000313" key="16">
    <source>
        <dbReference type="Proteomes" id="UP001259803"/>
    </source>
</evidence>
<keyword evidence="16" id="KW-1185">Reference proteome</keyword>
<keyword evidence="10 13" id="KW-0408">Iron</keyword>
<evidence type="ECO:0000256" key="10">
    <source>
        <dbReference type="ARBA" id="ARBA00023004"/>
    </source>
</evidence>
<dbReference type="SMART" id="SM00729">
    <property type="entry name" value="Elp3"/>
    <property type="match status" value="1"/>
</dbReference>
<dbReference type="HAMAP" id="MF_01694">
    <property type="entry name" value="BioB"/>
    <property type="match status" value="1"/>
</dbReference>
<accession>A0ABU2ZF45</accession>
<evidence type="ECO:0000256" key="6">
    <source>
        <dbReference type="ARBA" id="ARBA00022691"/>
    </source>
</evidence>
<evidence type="ECO:0000313" key="15">
    <source>
        <dbReference type="EMBL" id="MDT0575216.1"/>
    </source>
</evidence>
<evidence type="ECO:0000256" key="13">
    <source>
        <dbReference type="HAMAP-Rule" id="MF_01694"/>
    </source>
</evidence>
<dbReference type="SFLD" id="SFLDG01060">
    <property type="entry name" value="BATS_domain_containing"/>
    <property type="match status" value="1"/>
</dbReference>
<dbReference type="InterPro" id="IPR010722">
    <property type="entry name" value="BATS_dom"/>
</dbReference>
<evidence type="ECO:0000256" key="11">
    <source>
        <dbReference type="ARBA" id="ARBA00023014"/>
    </source>
</evidence>
<dbReference type="SMART" id="SM00876">
    <property type="entry name" value="BATS"/>
    <property type="match status" value="1"/>
</dbReference>
<feature type="binding site" evidence="13">
    <location>
        <position position="268"/>
    </location>
    <ligand>
        <name>[2Fe-2S] cluster</name>
        <dbReference type="ChEBI" id="CHEBI:190135"/>
    </ligand>
</feature>
<evidence type="ECO:0000256" key="9">
    <source>
        <dbReference type="ARBA" id="ARBA00022756"/>
    </source>
</evidence>
<dbReference type="PROSITE" id="PS51918">
    <property type="entry name" value="RADICAL_SAM"/>
    <property type="match status" value="1"/>
</dbReference>
<comment type="cofactor">
    <cofactor evidence="13">
        <name>[4Fe-4S] cluster</name>
        <dbReference type="ChEBI" id="CHEBI:49883"/>
    </cofactor>
    <text evidence="13">Binds 1 [4Fe-4S] cluster. The cluster is coordinated with 3 cysteines and an exchangeable S-adenosyl-L-methionine.</text>
</comment>
<protein>
    <recommendedName>
        <fullName evidence="3 13">Biotin synthase</fullName>
        <ecNumber evidence="3 13">2.8.1.6</ecNumber>
    </recommendedName>
</protein>
<dbReference type="InterPro" id="IPR024177">
    <property type="entry name" value="Biotin_synthase"/>
</dbReference>
<reference evidence="15 16" key="1">
    <citation type="submission" date="2023-09" db="EMBL/GenBank/DDBJ databases">
        <authorList>
            <person name="Rey-Velasco X."/>
        </authorList>
    </citation>
    <scope>NUCLEOTIDE SEQUENCE [LARGE SCALE GENOMIC DNA]</scope>
    <source>
        <strain evidence="15 16">F390</strain>
    </source>
</reference>
<feature type="binding site" evidence="13">
    <location>
        <position position="59"/>
    </location>
    <ligand>
        <name>[4Fe-4S] cluster</name>
        <dbReference type="ChEBI" id="CHEBI:49883"/>
        <note>4Fe-4S-S-AdoMet</note>
    </ligand>
</feature>
<keyword evidence="8 13" id="KW-0479">Metal-binding</keyword>
<dbReference type="RefSeq" id="WP_311339796.1">
    <property type="nucleotide sequence ID" value="NZ_JAVRHS010000002.1"/>
</dbReference>
<dbReference type="InterPro" id="IPR058240">
    <property type="entry name" value="rSAM_sf"/>
</dbReference>
<keyword evidence="9 13" id="KW-0093">Biotin biosynthesis</keyword>
<sequence length="329" mass="35384">MTHVIRNDWTMGEIAALFDLPFTALVFRAAQTHRMHHAPDVVQRSTLLSIKTGGCPEDCGYCSQSTSAKSGVKATKLMDVRQVLQAAAQAKDSGSTRFCMGAAFRNPKPRDMPALAEMVRQVKAMGLETCMTAGMLDTEQAEQLADAGLDYYNHNIDTGPDYYDRVITTRRFGDRLATLDHVRAAGMKICCGGIVGMGETRDDRVGFIHALATMERHPESVPVNALVPVKGTVLGDMLADTPLARIDDIEFIRTVAVARITMPASMVRLSAGRESMSDATQALCFLAGANSIFSGDRLLTADNAGDDADDALLERLGLSAAPVAEPAMT</sequence>
<dbReference type="SFLD" id="SFLDS00029">
    <property type="entry name" value="Radical_SAM"/>
    <property type="match status" value="1"/>
</dbReference>
<evidence type="ECO:0000256" key="3">
    <source>
        <dbReference type="ARBA" id="ARBA00012236"/>
    </source>
</evidence>
<feature type="binding site" evidence="13">
    <location>
        <position position="55"/>
    </location>
    <ligand>
        <name>[4Fe-4S] cluster</name>
        <dbReference type="ChEBI" id="CHEBI:49883"/>
        <note>4Fe-4S-S-AdoMet</note>
    </ligand>
</feature>